<evidence type="ECO:0000256" key="6">
    <source>
        <dbReference type="SAM" id="Phobius"/>
    </source>
</evidence>
<keyword evidence="4 6" id="KW-1133">Transmembrane helix</keyword>
<proteinExistence type="inferred from homology"/>
<dbReference type="STRING" id="494026.PGLA_09470"/>
<evidence type="ECO:0000256" key="3">
    <source>
        <dbReference type="ARBA" id="ARBA00022692"/>
    </source>
</evidence>
<keyword evidence="3 6" id="KW-0812">Transmembrane</keyword>
<reference evidence="7 8" key="1">
    <citation type="submission" date="2016-03" db="EMBL/GenBank/DDBJ databases">
        <title>Draft genome sequence of Paenibacillus glacialis DSM 22343.</title>
        <authorList>
            <person name="Shin S.-K."/>
            <person name="Yi H."/>
        </authorList>
    </citation>
    <scope>NUCLEOTIDE SEQUENCE [LARGE SCALE GENOMIC DNA]</scope>
    <source>
        <strain evidence="7 8">DSM 22343</strain>
    </source>
</reference>
<evidence type="ECO:0000256" key="5">
    <source>
        <dbReference type="ARBA" id="ARBA00023136"/>
    </source>
</evidence>
<dbReference type="InterPro" id="IPR006696">
    <property type="entry name" value="DUF423"/>
</dbReference>
<dbReference type="EMBL" id="LVJH01000016">
    <property type="protein sequence ID" value="OAB43212.1"/>
    <property type="molecule type" value="Genomic_DNA"/>
</dbReference>
<dbReference type="Pfam" id="PF04241">
    <property type="entry name" value="DUF423"/>
    <property type="match status" value="1"/>
</dbReference>
<protein>
    <recommendedName>
        <fullName evidence="9">DUF423 domain-containing protein</fullName>
    </recommendedName>
</protein>
<comment type="caution">
    <text evidence="7">The sequence shown here is derived from an EMBL/GenBank/DDBJ whole genome shotgun (WGS) entry which is preliminary data.</text>
</comment>
<evidence type="ECO:0008006" key="9">
    <source>
        <dbReference type="Google" id="ProtNLM"/>
    </source>
</evidence>
<keyword evidence="8" id="KW-1185">Reference proteome</keyword>
<evidence type="ECO:0000313" key="7">
    <source>
        <dbReference type="EMBL" id="OAB43212.1"/>
    </source>
</evidence>
<comment type="subcellular location">
    <subcellularLocation>
        <location evidence="1">Membrane</location>
        <topology evidence="1">Multi-pass membrane protein</topology>
    </subcellularLocation>
</comment>
<comment type="similarity">
    <text evidence="2">Belongs to the UPF0382 family.</text>
</comment>
<feature type="transmembrane region" description="Helical" evidence="6">
    <location>
        <begin position="47"/>
        <end position="65"/>
    </location>
</feature>
<evidence type="ECO:0000256" key="1">
    <source>
        <dbReference type="ARBA" id="ARBA00004141"/>
    </source>
</evidence>
<name>A0A168LD05_9BACL</name>
<keyword evidence="5 6" id="KW-0472">Membrane</keyword>
<dbReference type="PANTHER" id="PTHR43461:SF1">
    <property type="entry name" value="TRANSMEMBRANE PROTEIN 256"/>
    <property type="match status" value="1"/>
</dbReference>
<gene>
    <name evidence="7" type="ORF">PGLA_09470</name>
</gene>
<evidence type="ECO:0000256" key="4">
    <source>
        <dbReference type="ARBA" id="ARBA00022989"/>
    </source>
</evidence>
<evidence type="ECO:0000256" key="2">
    <source>
        <dbReference type="ARBA" id="ARBA00009694"/>
    </source>
</evidence>
<dbReference type="RefSeq" id="WP_068531936.1">
    <property type="nucleotide sequence ID" value="NZ_LVJH01000016.1"/>
</dbReference>
<evidence type="ECO:0000313" key="8">
    <source>
        <dbReference type="Proteomes" id="UP000076967"/>
    </source>
</evidence>
<accession>A0A168LD05</accession>
<dbReference type="AlphaFoldDB" id="A0A168LD05"/>
<feature type="transmembrane region" description="Helical" evidence="6">
    <location>
        <begin position="72"/>
        <end position="91"/>
    </location>
</feature>
<feature type="transmembrane region" description="Helical" evidence="6">
    <location>
        <begin position="97"/>
        <end position="121"/>
    </location>
</feature>
<dbReference type="Proteomes" id="UP000076967">
    <property type="component" value="Unassembled WGS sequence"/>
</dbReference>
<dbReference type="GO" id="GO:0005886">
    <property type="term" value="C:plasma membrane"/>
    <property type="evidence" value="ECO:0007669"/>
    <property type="project" value="TreeGrafter"/>
</dbReference>
<organism evidence="7 8">
    <name type="scientific">Paenibacillus glacialis</name>
    <dbReference type="NCBI Taxonomy" id="494026"/>
    <lineage>
        <taxon>Bacteria</taxon>
        <taxon>Bacillati</taxon>
        <taxon>Bacillota</taxon>
        <taxon>Bacilli</taxon>
        <taxon>Bacillales</taxon>
        <taxon>Paenibacillaceae</taxon>
        <taxon>Paenibacillus</taxon>
    </lineage>
</organism>
<sequence>MQRTFAKWGTILMALSVGIGAFGAHLLEPRIGADALGVYETGVHYHMIHALGLILIGLTAGQIGVSRSLKWAGWLLVSGIILFSGSLYVLSITGVKVLGAITPLGGVAFIAGWLCYLSAFLRSKKVS</sequence>
<dbReference type="PANTHER" id="PTHR43461">
    <property type="entry name" value="TRANSMEMBRANE PROTEIN 256"/>
    <property type="match status" value="1"/>
</dbReference>